<dbReference type="InterPro" id="IPR045133">
    <property type="entry name" value="IRE1/2-like"/>
</dbReference>
<dbReference type="InterPro" id="IPR017441">
    <property type="entry name" value="Protein_kinase_ATP_BS"/>
</dbReference>
<gene>
    <name evidence="3" type="ORF">DAPPUDRAFT_240618</name>
</gene>
<dbReference type="EMBL" id="GL732538">
    <property type="protein sequence ID" value="EFX83042.1"/>
    <property type="molecule type" value="Genomic_DNA"/>
</dbReference>
<reference evidence="3 4" key="1">
    <citation type="journal article" date="2011" name="Science">
        <title>The ecoresponsive genome of Daphnia pulex.</title>
        <authorList>
            <person name="Colbourne J.K."/>
            <person name="Pfrender M.E."/>
            <person name="Gilbert D."/>
            <person name="Thomas W.K."/>
            <person name="Tucker A."/>
            <person name="Oakley T.H."/>
            <person name="Tokishita S."/>
            <person name="Aerts A."/>
            <person name="Arnold G.J."/>
            <person name="Basu M.K."/>
            <person name="Bauer D.J."/>
            <person name="Caceres C.E."/>
            <person name="Carmel L."/>
            <person name="Casola C."/>
            <person name="Choi J.H."/>
            <person name="Detter J.C."/>
            <person name="Dong Q."/>
            <person name="Dusheyko S."/>
            <person name="Eads B.D."/>
            <person name="Frohlich T."/>
            <person name="Geiler-Samerotte K.A."/>
            <person name="Gerlach D."/>
            <person name="Hatcher P."/>
            <person name="Jogdeo S."/>
            <person name="Krijgsveld J."/>
            <person name="Kriventseva E.V."/>
            <person name="Kultz D."/>
            <person name="Laforsch C."/>
            <person name="Lindquist E."/>
            <person name="Lopez J."/>
            <person name="Manak J.R."/>
            <person name="Muller J."/>
            <person name="Pangilinan J."/>
            <person name="Patwardhan R.P."/>
            <person name="Pitluck S."/>
            <person name="Pritham E.J."/>
            <person name="Rechtsteiner A."/>
            <person name="Rho M."/>
            <person name="Rogozin I.B."/>
            <person name="Sakarya O."/>
            <person name="Salamov A."/>
            <person name="Schaack S."/>
            <person name="Shapiro H."/>
            <person name="Shiga Y."/>
            <person name="Skalitzky C."/>
            <person name="Smith Z."/>
            <person name="Souvorov A."/>
            <person name="Sung W."/>
            <person name="Tang Z."/>
            <person name="Tsuchiya D."/>
            <person name="Tu H."/>
            <person name="Vos H."/>
            <person name="Wang M."/>
            <person name="Wolf Y.I."/>
            <person name="Yamagata H."/>
            <person name="Yamada T."/>
            <person name="Ye Y."/>
            <person name="Shaw J.R."/>
            <person name="Andrews J."/>
            <person name="Crease T.J."/>
            <person name="Tang H."/>
            <person name="Lucas S.M."/>
            <person name="Robertson H.M."/>
            <person name="Bork P."/>
            <person name="Koonin E.V."/>
            <person name="Zdobnov E.M."/>
            <person name="Grigoriev I.V."/>
            <person name="Lynch M."/>
            <person name="Boore J.L."/>
        </authorList>
    </citation>
    <scope>NUCLEOTIDE SEQUENCE [LARGE SCALE GENOMIC DNA]</scope>
</reference>
<dbReference type="GO" id="GO:0004521">
    <property type="term" value="F:RNA endonuclease activity"/>
    <property type="evidence" value="ECO:0007669"/>
    <property type="project" value="InterPro"/>
</dbReference>
<dbReference type="FunFam" id="3.30.200.20:FF:000630">
    <property type="entry name" value="Uncharacterized protein"/>
    <property type="match status" value="1"/>
</dbReference>
<dbReference type="OrthoDB" id="4062651at2759"/>
<dbReference type="PROSITE" id="PS00107">
    <property type="entry name" value="PROTEIN_KINASE_ATP"/>
    <property type="match status" value="1"/>
</dbReference>
<dbReference type="Pfam" id="PF07714">
    <property type="entry name" value="PK_Tyr_Ser-Thr"/>
    <property type="match status" value="1"/>
</dbReference>
<dbReference type="STRING" id="6669.E9GBZ3"/>
<dbReference type="HOGENOM" id="CLU_2742596_0_0_1"/>
<dbReference type="InterPro" id="IPR000719">
    <property type="entry name" value="Prot_kinase_dom"/>
</dbReference>
<dbReference type="PANTHER" id="PTHR13954">
    <property type="entry name" value="IRE1-RELATED"/>
    <property type="match status" value="1"/>
</dbReference>
<protein>
    <recommendedName>
        <fullName evidence="2">Protein kinase domain-containing protein</fullName>
    </recommendedName>
</protein>
<organism evidence="3 4">
    <name type="scientific">Daphnia pulex</name>
    <name type="common">Water flea</name>
    <dbReference type="NCBI Taxonomy" id="6669"/>
    <lineage>
        <taxon>Eukaryota</taxon>
        <taxon>Metazoa</taxon>
        <taxon>Ecdysozoa</taxon>
        <taxon>Arthropoda</taxon>
        <taxon>Crustacea</taxon>
        <taxon>Branchiopoda</taxon>
        <taxon>Diplostraca</taxon>
        <taxon>Cladocera</taxon>
        <taxon>Anomopoda</taxon>
        <taxon>Daphniidae</taxon>
        <taxon>Daphnia</taxon>
    </lineage>
</organism>
<dbReference type="GO" id="GO:0004674">
    <property type="term" value="F:protein serine/threonine kinase activity"/>
    <property type="evidence" value="ECO:0007669"/>
    <property type="project" value="InterPro"/>
</dbReference>
<evidence type="ECO:0000313" key="4">
    <source>
        <dbReference type="Proteomes" id="UP000000305"/>
    </source>
</evidence>
<dbReference type="InParanoid" id="E9GBZ3"/>
<dbReference type="SUPFAM" id="SSF56112">
    <property type="entry name" value="Protein kinase-like (PK-like)"/>
    <property type="match status" value="1"/>
</dbReference>
<dbReference type="AlphaFoldDB" id="E9GBZ3"/>
<dbReference type="PANTHER" id="PTHR13954:SF6">
    <property type="entry name" value="NON-SPECIFIC SERINE_THREONINE PROTEIN KINASE"/>
    <property type="match status" value="1"/>
</dbReference>
<dbReference type="GO" id="GO:0005524">
    <property type="term" value="F:ATP binding"/>
    <property type="evidence" value="ECO:0007669"/>
    <property type="project" value="UniProtKB-UniRule"/>
</dbReference>
<evidence type="ECO:0000256" key="1">
    <source>
        <dbReference type="PROSITE-ProRule" id="PRU10141"/>
    </source>
</evidence>
<evidence type="ECO:0000259" key="2">
    <source>
        <dbReference type="PROSITE" id="PS50011"/>
    </source>
</evidence>
<dbReference type="Gene3D" id="3.30.200.20">
    <property type="entry name" value="Phosphorylase Kinase, domain 1"/>
    <property type="match status" value="1"/>
</dbReference>
<feature type="binding site" evidence="1">
    <location>
        <position position="33"/>
    </location>
    <ligand>
        <name>ATP</name>
        <dbReference type="ChEBI" id="CHEBI:30616"/>
    </ligand>
</feature>
<dbReference type="KEGG" id="dpx:DAPPUDRAFT_240618"/>
<dbReference type="InterPro" id="IPR011009">
    <property type="entry name" value="Kinase-like_dom_sf"/>
</dbReference>
<feature type="domain" description="Protein kinase" evidence="2">
    <location>
        <begin position="4"/>
        <end position="71"/>
    </location>
</feature>
<dbReference type="PhylomeDB" id="E9GBZ3"/>
<name>E9GBZ3_DAPPU</name>
<keyword evidence="1" id="KW-0067">ATP-binding</keyword>
<evidence type="ECO:0000313" key="3">
    <source>
        <dbReference type="EMBL" id="EFX83042.1"/>
    </source>
</evidence>
<dbReference type="PROSITE" id="PS50011">
    <property type="entry name" value="PROTEIN_KINASE_DOM"/>
    <property type="match status" value="1"/>
</dbReference>
<dbReference type="GO" id="GO:0030968">
    <property type="term" value="P:endoplasmic reticulum unfolded protein response"/>
    <property type="evidence" value="ECO:0007669"/>
    <property type="project" value="InterPro"/>
</dbReference>
<sequence>MEIECGKKILGRGGFGIVFEGFWGPNRIPVAVKRLQLLTLDNTEKEEEALIKLKHPNVNQIYHAENDKNFR</sequence>
<keyword evidence="4" id="KW-1185">Reference proteome</keyword>
<proteinExistence type="predicted"/>
<dbReference type="Proteomes" id="UP000000305">
    <property type="component" value="Unassembled WGS sequence"/>
</dbReference>
<dbReference type="InterPro" id="IPR001245">
    <property type="entry name" value="Ser-Thr/Tyr_kinase_cat_dom"/>
</dbReference>
<keyword evidence="1" id="KW-0547">Nucleotide-binding</keyword>
<accession>E9GBZ3</accession>